<reference evidence="5" key="2">
    <citation type="submission" date="2012-11" db="EMBL/GenBank/DDBJ databases">
        <authorList>
            <person name="Kuo A."/>
            <person name="Curtis B.A."/>
            <person name="Tanifuji G."/>
            <person name="Burki F."/>
            <person name="Gruber A."/>
            <person name="Irimia M."/>
            <person name="Maruyama S."/>
            <person name="Arias M.C."/>
            <person name="Ball S.G."/>
            <person name="Gile G.H."/>
            <person name="Hirakawa Y."/>
            <person name="Hopkins J.F."/>
            <person name="Rensing S.A."/>
            <person name="Schmutz J."/>
            <person name="Symeonidi A."/>
            <person name="Elias M."/>
            <person name="Eveleigh R.J."/>
            <person name="Herman E.K."/>
            <person name="Klute M.J."/>
            <person name="Nakayama T."/>
            <person name="Obornik M."/>
            <person name="Reyes-Prieto A."/>
            <person name="Armbrust E.V."/>
            <person name="Aves S.J."/>
            <person name="Beiko R.G."/>
            <person name="Coutinho P."/>
            <person name="Dacks J.B."/>
            <person name="Durnford D.G."/>
            <person name="Fast N.M."/>
            <person name="Green B.R."/>
            <person name="Grisdale C."/>
            <person name="Hempe F."/>
            <person name="Henrissat B."/>
            <person name="Hoppner M.P."/>
            <person name="Ishida K.-I."/>
            <person name="Kim E."/>
            <person name="Koreny L."/>
            <person name="Kroth P.G."/>
            <person name="Liu Y."/>
            <person name="Malik S.-B."/>
            <person name="Maier U.G."/>
            <person name="McRose D."/>
            <person name="Mock T."/>
            <person name="Neilson J.A."/>
            <person name="Onodera N.T."/>
            <person name="Poole A.M."/>
            <person name="Pritham E.J."/>
            <person name="Richards T.A."/>
            <person name="Rocap G."/>
            <person name="Roy S.W."/>
            <person name="Sarai C."/>
            <person name="Schaack S."/>
            <person name="Shirato S."/>
            <person name="Slamovits C.H."/>
            <person name="Spencer D.F."/>
            <person name="Suzuki S."/>
            <person name="Worden A.Z."/>
            <person name="Zauner S."/>
            <person name="Barry K."/>
            <person name="Bell C."/>
            <person name="Bharti A.K."/>
            <person name="Crow J.A."/>
            <person name="Grimwood J."/>
            <person name="Kramer R."/>
            <person name="Lindquist E."/>
            <person name="Lucas S."/>
            <person name="Salamov A."/>
            <person name="McFadden G.I."/>
            <person name="Lane C.E."/>
            <person name="Keeling P.J."/>
            <person name="Gray M.W."/>
            <person name="Grigoriev I.V."/>
            <person name="Archibald J.M."/>
        </authorList>
    </citation>
    <scope>NUCLEOTIDE SEQUENCE</scope>
    <source>
        <strain evidence="5">CCMP2712</strain>
    </source>
</reference>
<organism evidence="3">
    <name type="scientific">Guillardia theta (strain CCMP2712)</name>
    <name type="common">Cryptophyte</name>
    <dbReference type="NCBI Taxonomy" id="905079"/>
    <lineage>
        <taxon>Eukaryota</taxon>
        <taxon>Cryptophyceae</taxon>
        <taxon>Pyrenomonadales</taxon>
        <taxon>Geminigeraceae</taxon>
        <taxon>Guillardia</taxon>
    </lineage>
</organism>
<evidence type="ECO:0000256" key="1">
    <source>
        <dbReference type="SAM" id="MobiDB-lite"/>
    </source>
</evidence>
<gene>
    <name evidence="3" type="ORF">GUITHDRAFT_161176</name>
</gene>
<feature type="compositionally biased region" description="Basic and acidic residues" evidence="1">
    <location>
        <begin position="122"/>
        <end position="132"/>
    </location>
</feature>
<protein>
    <submittedName>
        <fullName evidence="3 4">Uncharacterized protein</fullName>
    </submittedName>
</protein>
<evidence type="ECO:0000313" key="4">
    <source>
        <dbReference type="EnsemblProtists" id="EKX53138"/>
    </source>
</evidence>
<feature type="region of interest" description="Disordered" evidence="1">
    <location>
        <begin position="157"/>
        <end position="203"/>
    </location>
</feature>
<name>L1JYG9_GUITC</name>
<feature type="signal peptide" evidence="2">
    <location>
        <begin position="1"/>
        <end position="23"/>
    </location>
</feature>
<accession>L1JYG9</accession>
<dbReference type="Proteomes" id="UP000011087">
    <property type="component" value="Unassembled WGS sequence"/>
</dbReference>
<dbReference type="EnsemblProtists" id="EKX53138">
    <property type="protein sequence ID" value="EKX53138"/>
    <property type="gene ID" value="GUITHDRAFT_161176"/>
</dbReference>
<feature type="region of interest" description="Disordered" evidence="1">
    <location>
        <begin position="120"/>
        <end position="140"/>
    </location>
</feature>
<proteinExistence type="predicted"/>
<dbReference type="KEGG" id="gtt:GUITHDRAFT_161176"/>
<dbReference type="PaxDb" id="55529-EKX53138"/>
<feature type="compositionally biased region" description="Low complexity" evidence="1">
    <location>
        <begin position="168"/>
        <end position="183"/>
    </location>
</feature>
<dbReference type="GeneID" id="17309536"/>
<dbReference type="RefSeq" id="XP_005840118.1">
    <property type="nucleotide sequence ID" value="XM_005840061.1"/>
</dbReference>
<evidence type="ECO:0000313" key="3">
    <source>
        <dbReference type="EMBL" id="EKX53138.1"/>
    </source>
</evidence>
<sequence>MAIGRWAAAGLGMLAMAMLLTSTKKIVLEQEIGEYGTGLNNQQSLNADNLYENTFQDDPGHISRAEIRFNAALKAAGGEGGQPLAQARAPLAAAPSSGSGWAAYPVLSRKRKAQGVTVNIVEGKRGREEHRHGMSASEARGDLESYFSSLGNQLKAQERKHAQQILNSLSSSSSSTSSSSSSDASREQGSGGVPRQERTDQKLSALMKLVEKAAHSQKFQRALVGASKGKFRQSLVGDFE</sequence>
<evidence type="ECO:0000313" key="5">
    <source>
        <dbReference type="Proteomes" id="UP000011087"/>
    </source>
</evidence>
<dbReference type="EMBL" id="JH992971">
    <property type="protein sequence ID" value="EKX53138.1"/>
    <property type="molecule type" value="Genomic_DNA"/>
</dbReference>
<keyword evidence="5" id="KW-1185">Reference proteome</keyword>
<feature type="chain" id="PRO_5008771929" evidence="2">
    <location>
        <begin position="24"/>
        <end position="240"/>
    </location>
</feature>
<keyword evidence="2" id="KW-0732">Signal</keyword>
<reference evidence="3 5" key="1">
    <citation type="journal article" date="2012" name="Nature">
        <title>Algal genomes reveal evolutionary mosaicism and the fate of nucleomorphs.</title>
        <authorList>
            <consortium name="DOE Joint Genome Institute"/>
            <person name="Curtis B.A."/>
            <person name="Tanifuji G."/>
            <person name="Burki F."/>
            <person name="Gruber A."/>
            <person name="Irimia M."/>
            <person name="Maruyama S."/>
            <person name="Arias M.C."/>
            <person name="Ball S.G."/>
            <person name="Gile G.H."/>
            <person name="Hirakawa Y."/>
            <person name="Hopkins J.F."/>
            <person name="Kuo A."/>
            <person name="Rensing S.A."/>
            <person name="Schmutz J."/>
            <person name="Symeonidi A."/>
            <person name="Elias M."/>
            <person name="Eveleigh R.J."/>
            <person name="Herman E.K."/>
            <person name="Klute M.J."/>
            <person name="Nakayama T."/>
            <person name="Obornik M."/>
            <person name="Reyes-Prieto A."/>
            <person name="Armbrust E.V."/>
            <person name="Aves S.J."/>
            <person name="Beiko R.G."/>
            <person name="Coutinho P."/>
            <person name="Dacks J.B."/>
            <person name="Durnford D.G."/>
            <person name="Fast N.M."/>
            <person name="Green B.R."/>
            <person name="Grisdale C.J."/>
            <person name="Hempel F."/>
            <person name="Henrissat B."/>
            <person name="Hoppner M.P."/>
            <person name="Ishida K."/>
            <person name="Kim E."/>
            <person name="Koreny L."/>
            <person name="Kroth P.G."/>
            <person name="Liu Y."/>
            <person name="Malik S.B."/>
            <person name="Maier U.G."/>
            <person name="McRose D."/>
            <person name="Mock T."/>
            <person name="Neilson J.A."/>
            <person name="Onodera N.T."/>
            <person name="Poole A.M."/>
            <person name="Pritham E.J."/>
            <person name="Richards T.A."/>
            <person name="Rocap G."/>
            <person name="Roy S.W."/>
            <person name="Sarai C."/>
            <person name="Schaack S."/>
            <person name="Shirato S."/>
            <person name="Slamovits C.H."/>
            <person name="Spencer D.F."/>
            <person name="Suzuki S."/>
            <person name="Worden A.Z."/>
            <person name="Zauner S."/>
            <person name="Barry K."/>
            <person name="Bell C."/>
            <person name="Bharti A.K."/>
            <person name="Crow J.A."/>
            <person name="Grimwood J."/>
            <person name="Kramer R."/>
            <person name="Lindquist E."/>
            <person name="Lucas S."/>
            <person name="Salamov A."/>
            <person name="McFadden G.I."/>
            <person name="Lane C.E."/>
            <person name="Keeling P.J."/>
            <person name="Gray M.W."/>
            <person name="Grigoriev I.V."/>
            <person name="Archibald J.M."/>
        </authorList>
    </citation>
    <scope>NUCLEOTIDE SEQUENCE</scope>
    <source>
        <strain evidence="3 5">CCMP2712</strain>
    </source>
</reference>
<reference evidence="4" key="3">
    <citation type="submission" date="2016-03" db="UniProtKB">
        <authorList>
            <consortium name="EnsemblProtists"/>
        </authorList>
    </citation>
    <scope>IDENTIFICATION</scope>
</reference>
<dbReference type="AlphaFoldDB" id="L1JYG9"/>
<dbReference type="HOGENOM" id="CLU_1158264_0_0_1"/>
<evidence type="ECO:0000256" key="2">
    <source>
        <dbReference type="SAM" id="SignalP"/>
    </source>
</evidence>